<evidence type="ECO:0000313" key="2">
    <source>
        <dbReference type="EMBL" id="BES94174.1"/>
    </source>
</evidence>
<organism evidence="2 3">
    <name type="scientific">Nesidiocoris tenuis</name>
    <dbReference type="NCBI Taxonomy" id="355587"/>
    <lineage>
        <taxon>Eukaryota</taxon>
        <taxon>Metazoa</taxon>
        <taxon>Ecdysozoa</taxon>
        <taxon>Arthropoda</taxon>
        <taxon>Hexapoda</taxon>
        <taxon>Insecta</taxon>
        <taxon>Pterygota</taxon>
        <taxon>Neoptera</taxon>
        <taxon>Paraneoptera</taxon>
        <taxon>Hemiptera</taxon>
        <taxon>Heteroptera</taxon>
        <taxon>Panheteroptera</taxon>
        <taxon>Cimicomorpha</taxon>
        <taxon>Miridae</taxon>
        <taxon>Dicyphina</taxon>
        <taxon>Nesidiocoris</taxon>
    </lineage>
</organism>
<name>A0ABN7ART7_9HEMI</name>
<feature type="region of interest" description="Disordered" evidence="1">
    <location>
        <begin position="1"/>
        <end position="30"/>
    </location>
</feature>
<keyword evidence="3" id="KW-1185">Reference proteome</keyword>
<evidence type="ECO:0000313" key="3">
    <source>
        <dbReference type="Proteomes" id="UP001307889"/>
    </source>
</evidence>
<gene>
    <name evidence="2" type="ORF">NTJ_06983</name>
</gene>
<evidence type="ECO:0000256" key="1">
    <source>
        <dbReference type="SAM" id="MobiDB-lite"/>
    </source>
</evidence>
<protein>
    <submittedName>
        <fullName evidence="2">Uncharacterized protein</fullName>
    </submittedName>
</protein>
<proteinExistence type="predicted"/>
<accession>A0ABN7ART7</accession>
<dbReference type="Proteomes" id="UP001307889">
    <property type="component" value="Chromosome 5"/>
</dbReference>
<dbReference type="EMBL" id="AP028913">
    <property type="protein sequence ID" value="BES94174.1"/>
    <property type="molecule type" value="Genomic_DNA"/>
</dbReference>
<reference evidence="2 3" key="1">
    <citation type="submission" date="2023-09" db="EMBL/GenBank/DDBJ databases">
        <title>Nesidiocoris tenuis whole genome shotgun sequence.</title>
        <authorList>
            <person name="Shibata T."/>
            <person name="Shimoda M."/>
            <person name="Kobayashi T."/>
            <person name="Uehara T."/>
        </authorList>
    </citation>
    <scope>NUCLEOTIDE SEQUENCE [LARGE SCALE GENOMIC DNA]</scope>
    <source>
        <strain evidence="2 3">Japan</strain>
    </source>
</reference>
<sequence length="106" mass="11805">MKCEFYPGETSNPRPPTIPDPSSARSPEKRHIPELSHFDPTWSCCVFIPSSHFPIAIRESKNKTGKNRRPSAESDFEKSVRFVPSFVAGIGRICPASGLKSCRISE</sequence>